<feature type="compositionally biased region" description="Pro residues" evidence="2">
    <location>
        <begin position="375"/>
        <end position="384"/>
    </location>
</feature>
<proteinExistence type="predicted"/>
<feature type="compositionally biased region" description="Pro residues" evidence="2">
    <location>
        <begin position="397"/>
        <end position="409"/>
    </location>
</feature>
<keyword evidence="4" id="KW-1185">Reference proteome</keyword>
<dbReference type="PANTHER" id="PTHR31342:SF16">
    <property type="entry name" value="TALIN_MIDDLE DOMAIN-CONTAINING PROTEIN"/>
    <property type="match status" value="1"/>
</dbReference>
<reference evidence="3 4" key="1">
    <citation type="submission" date="2024-11" db="EMBL/GenBank/DDBJ databases">
        <title>Chromosome-level genome assembly of Eucalyptus globulus Labill. provides insights into its genome evolution.</title>
        <authorList>
            <person name="Li X."/>
        </authorList>
    </citation>
    <scope>NUCLEOTIDE SEQUENCE [LARGE SCALE GENOMIC DNA]</scope>
    <source>
        <strain evidence="3">CL2024</strain>
        <tissue evidence="3">Fresh tender leaves</tissue>
    </source>
</reference>
<evidence type="ECO:0000256" key="2">
    <source>
        <dbReference type="SAM" id="MobiDB-lite"/>
    </source>
</evidence>
<feature type="region of interest" description="Disordered" evidence="2">
    <location>
        <begin position="489"/>
        <end position="511"/>
    </location>
</feature>
<organism evidence="3 4">
    <name type="scientific">Eucalyptus globulus</name>
    <name type="common">Tasmanian blue gum</name>
    <dbReference type="NCBI Taxonomy" id="34317"/>
    <lineage>
        <taxon>Eukaryota</taxon>
        <taxon>Viridiplantae</taxon>
        <taxon>Streptophyta</taxon>
        <taxon>Embryophyta</taxon>
        <taxon>Tracheophyta</taxon>
        <taxon>Spermatophyta</taxon>
        <taxon>Magnoliopsida</taxon>
        <taxon>eudicotyledons</taxon>
        <taxon>Gunneridae</taxon>
        <taxon>Pentapetalae</taxon>
        <taxon>rosids</taxon>
        <taxon>malvids</taxon>
        <taxon>Myrtales</taxon>
        <taxon>Myrtaceae</taxon>
        <taxon>Myrtoideae</taxon>
        <taxon>Eucalypteae</taxon>
        <taxon>Eucalyptus</taxon>
    </lineage>
</organism>
<sequence length="752" mass="82237">MATQSCCGTSPFLGDCGSCKSCGYEVRKESKMSKHQKGVEGSKIASLHGSRDDLLAVELQSKISIFRDLIDLPPCHGSLSVDKLVIETMRDLQKLYPEIISKMQVAEMKTSAINQGLSYFCTALISIGDSWKMNNVWIDNTTVNEIANMERNNLEKIVGIVLAILEGLIKLVREKFDLMDVENEDEDQRQFGKNFTGCLDIQSPCGSPVSPISVLPEQLMATKFAEVSYTPALLFPLRVRAVGKLNPIDVKRLSLYMFPNVMAQTGSTANATCEKKEEASNTDDVKQELAKEEALQGTVQPPKVLSSASPLPMLLPPPVPCRISPIEEGSQGTVQPLKVLTSGLPSPTLPPPPPPPPLPCRISPIEVQPNIVAQAPPPPPPPLPSSSVNSPNVTNQYPPPPLPPPPPAPKMQGNVLVPPPPPPPLQTPSKGSTPPPLPPPPFGKGGAAPPPPPPLSATKSLRPKKSTTKLKRSTQIGSLYRLLKGKVEGSSLNGRCANGKKSKVGASSGGKQGMADALAEMTKRSAYFQQIEEDVQNYATIIEELKGTIISFKTKDMAELLKFHNHVESHLEKLTDETQVLARFEGFPTKKLESLRTAAALYTKLNSIIVELHNYKIVPPLGKLLDKVECYFTKIKGELDKLERTKDEEAKKFSACDIQFDFDILVRIKEAMVDVSSSCMELALKEKRDAKVNEDLNAGTEANKRGQACTKMLWRAFQFAFRVYTFAGGHDDRADKLTRELAHEIESDPQHQ</sequence>
<keyword evidence="1" id="KW-0175">Coiled coil</keyword>
<comment type="caution">
    <text evidence="3">The sequence shown here is derived from an EMBL/GenBank/DDBJ whole genome shotgun (WGS) entry which is preliminary data.</text>
</comment>
<evidence type="ECO:0000256" key="1">
    <source>
        <dbReference type="ARBA" id="ARBA00023054"/>
    </source>
</evidence>
<feature type="compositionally biased region" description="Pro residues" evidence="2">
    <location>
        <begin position="347"/>
        <end position="359"/>
    </location>
</feature>
<accession>A0ABD3KQR6</accession>
<feature type="compositionally biased region" description="Pro residues" evidence="2">
    <location>
        <begin position="433"/>
        <end position="455"/>
    </location>
</feature>
<evidence type="ECO:0000313" key="4">
    <source>
        <dbReference type="Proteomes" id="UP001634007"/>
    </source>
</evidence>
<gene>
    <name evidence="3" type="ORF">ACJRO7_017354</name>
</gene>
<evidence type="ECO:0008006" key="5">
    <source>
        <dbReference type="Google" id="ProtNLM"/>
    </source>
</evidence>
<dbReference type="AlphaFoldDB" id="A0ABD3KQR6"/>
<dbReference type="InterPro" id="IPR040265">
    <property type="entry name" value="CHUP1/IPGA1-like"/>
</dbReference>
<dbReference type="Proteomes" id="UP001634007">
    <property type="component" value="Unassembled WGS sequence"/>
</dbReference>
<dbReference type="PANTHER" id="PTHR31342">
    <property type="entry name" value="PROTEIN CHUP1, CHLOROPLASTIC"/>
    <property type="match status" value="1"/>
</dbReference>
<dbReference type="EMBL" id="JBJKBG010000004">
    <property type="protein sequence ID" value="KAL3741868.1"/>
    <property type="molecule type" value="Genomic_DNA"/>
</dbReference>
<feature type="compositionally biased region" description="Pro residues" evidence="2">
    <location>
        <begin position="417"/>
        <end position="426"/>
    </location>
</feature>
<protein>
    <recommendedName>
        <fullName evidence="5">Hydroxyproline-rich glycoprotein family protein</fullName>
    </recommendedName>
</protein>
<evidence type="ECO:0000313" key="3">
    <source>
        <dbReference type="EMBL" id="KAL3741868.1"/>
    </source>
</evidence>
<feature type="compositionally biased region" description="Basic residues" evidence="2">
    <location>
        <begin position="461"/>
        <end position="472"/>
    </location>
</feature>
<name>A0ABD3KQR6_EUCGL</name>
<feature type="region of interest" description="Disordered" evidence="2">
    <location>
        <begin position="338"/>
        <end position="477"/>
    </location>
</feature>